<keyword evidence="2" id="KW-1185">Reference proteome</keyword>
<gene>
    <name evidence="1" type="ORF">FB566_2027</name>
</gene>
<comment type="caution">
    <text evidence="1">The sequence shown here is derived from an EMBL/GenBank/DDBJ whole genome shotgun (WGS) entry which is preliminary data.</text>
</comment>
<organism evidence="1 2">
    <name type="scientific">Stackebrandtia endophytica</name>
    <dbReference type="NCBI Taxonomy" id="1496996"/>
    <lineage>
        <taxon>Bacteria</taxon>
        <taxon>Bacillati</taxon>
        <taxon>Actinomycetota</taxon>
        <taxon>Actinomycetes</taxon>
        <taxon>Glycomycetales</taxon>
        <taxon>Glycomycetaceae</taxon>
        <taxon>Stackebrandtia</taxon>
    </lineage>
</organism>
<protein>
    <submittedName>
        <fullName evidence="1">Uncharacterized protein</fullName>
    </submittedName>
</protein>
<proteinExistence type="predicted"/>
<dbReference type="InParanoid" id="A0A543AV84"/>
<evidence type="ECO:0000313" key="2">
    <source>
        <dbReference type="Proteomes" id="UP000317043"/>
    </source>
</evidence>
<name>A0A543AV84_9ACTN</name>
<sequence length="310" mass="34250">MPMNSPRLGSSVRLGHVKFTTKVDRGAWLLARIGHRGIGDVVGTGFEAYVRILHPVEAVRFDTAVTDEWGNTGVVEEATWRWSDVAARNGRVMHPLVQWRSITDDEEARSFDDGWEVDQSSEGWFDPRLLAALTEHLGAATDEPEEVTAGVWNGFGQLHPSQSVGSFGFTGNDEETIQRERARIEAESVAAVDPAVSRAVDAGPFLKWPGRDFMLFETSLSELADPDWVYRSGLGWTTDFPGVTPQLLWPGDRAWVVASEIDFDSTLVAGTRALIEAVVADDRFESFEVTEDADLSWDGDRINPSPAMID</sequence>
<dbReference type="AlphaFoldDB" id="A0A543AV84"/>
<reference evidence="1 2" key="1">
    <citation type="submission" date="2019-06" db="EMBL/GenBank/DDBJ databases">
        <title>Sequencing the genomes of 1000 actinobacteria strains.</title>
        <authorList>
            <person name="Klenk H.-P."/>
        </authorList>
    </citation>
    <scope>NUCLEOTIDE SEQUENCE [LARGE SCALE GENOMIC DNA]</scope>
    <source>
        <strain evidence="1 2">DSM 45928</strain>
    </source>
</reference>
<evidence type="ECO:0000313" key="1">
    <source>
        <dbReference type="EMBL" id="TQL76495.1"/>
    </source>
</evidence>
<dbReference type="EMBL" id="VFOW01000001">
    <property type="protein sequence ID" value="TQL76495.1"/>
    <property type="molecule type" value="Genomic_DNA"/>
</dbReference>
<dbReference type="Proteomes" id="UP000317043">
    <property type="component" value="Unassembled WGS sequence"/>
</dbReference>
<accession>A0A543AV84</accession>